<keyword evidence="4" id="KW-0507">mRNA processing</keyword>
<comment type="similarity">
    <text evidence="2">Belongs to the poly(A) polymerase family.</text>
</comment>
<evidence type="ECO:0000256" key="2">
    <source>
        <dbReference type="ARBA" id="ARBA00010912"/>
    </source>
</evidence>
<evidence type="ECO:0000256" key="6">
    <source>
        <dbReference type="ARBA" id="ARBA00022741"/>
    </source>
</evidence>
<dbReference type="PANTHER" id="PTHR10682:SF23">
    <property type="entry name" value="POLYNUCLEOTIDE ADENYLYLTRANSFERASE"/>
    <property type="match status" value="1"/>
</dbReference>
<dbReference type="Pfam" id="PF04928">
    <property type="entry name" value="PAP_central"/>
    <property type="match status" value="1"/>
</dbReference>
<dbReference type="Pfam" id="PF13563">
    <property type="entry name" value="2_5_RNA_ligase2"/>
    <property type="match status" value="1"/>
</dbReference>
<evidence type="ECO:0000256" key="3">
    <source>
        <dbReference type="ARBA" id="ARBA00012388"/>
    </source>
</evidence>
<name>A0ABR3GIM6_9PEZI</name>
<dbReference type="PANTHER" id="PTHR10682">
    <property type="entry name" value="POLY A POLYMERASE"/>
    <property type="match status" value="1"/>
</dbReference>
<evidence type="ECO:0000313" key="10">
    <source>
        <dbReference type="EMBL" id="KAL0635788.1"/>
    </source>
</evidence>
<keyword evidence="8" id="KW-0539">Nucleus</keyword>
<dbReference type="SUPFAM" id="SSF81631">
    <property type="entry name" value="PAP/OAS1 substrate-binding domain"/>
    <property type="match status" value="1"/>
</dbReference>
<sequence>MSTSPATQENPILSSFQTAIAIIPPPYLHPQINSLRSLYDKSYKKWPAHINVLYPFVAPEVLDSAVHKIQAVLESGGENGNGFTLELDRPGNFRHRQNATVYLSPGPHDSGTVKHPETPSGASLRALEGLLAGSFEKRSGSGPGDGSYRPHLTIGQTSLDSVAMDSLMSKAGKLGGGRLHWFVSRLVVLRRDEDGDMKIVDEILLGGGTEVEIDDEATEGITGLDLSSKDISGTEEKRSTYRYSVEVGDWTPIDSTNISSSARNQPNEITIATYNCLIDSPFPPPLERYPLLLNAILSIHPTPPSSALPSLLCLQEVTDEFLPYLLSNEQIQSRYPFCTHAPYSVLPSIRNCIILASQACGPFEWEWVDFTKRHKGAVVACFPRLGSAENPLVVSVVHLTCGLTDGSIAAKTSQLRTLTGHLQNWWAGSEWIVAGDFNLPTSKHTIATALRNRGITKETYEMVNGGLIDSDVFSDAWELCFGENEEDDVPYEAEEIAGMIQKDGEWGATFNPLTNPLAADRVQWSSNPRPQRYDRILIRRSGRIGVRDIRRFGFPDVGGADAGPTCGSDHWGLRAVLNIHLDIKDSENATKRLEILPVSMDDQTLKGYVEESMPNREDHKAREAAIKTLKMTLEQERAETEITPSRAAFPILLVPVGSYMLDIYDKTSDVDCLCLSTISIKTFFQVARQRIKKFGGDRGVRVIRFVNSKLPMLELKVGDIRMDLQYCQAPNLVEYWGDVPLLPPDSFMFGLPASTLKKLNAYRDAEYLLRTLPNLKAFRLAHRFIRLWTKRSGISSSRFGYLGGFHVTLLLARVCKLADADPKEITAANIVMLFFDYYARFDWAGDIVSDPAPPVNSRYHRFSREAMVLASIHAPVINVAQTATRHSVKALSKEFKIANEALRGGQWDLKTLAREDGFLKEYQSFIKIDVQYWGTSSGKGRALAGWVESRTPILLVGKFTIHL</sequence>
<dbReference type="SUPFAM" id="SSF55144">
    <property type="entry name" value="LigT-like"/>
    <property type="match status" value="1"/>
</dbReference>
<dbReference type="Gene3D" id="3.60.10.10">
    <property type="entry name" value="Endonuclease/exonuclease/phosphatase"/>
    <property type="match status" value="1"/>
</dbReference>
<dbReference type="InterPro" id="IPR043519">
    <property type="entry name" value="NT_sf"/>
</dbReference>
<comment type="caution">
    <text evidence="10">The sequence shown here is derived from an EMBL/GenBank/DDBJ whole genome shotgun (WGS) entry which is preliminary data.</text>
</comment>
<dbReference type="SUPFAM" id="SSF81301">
    <property type="entry name" value="Nucleotidyltransferase"/>
    <property type="match status" value="1"/>
</dbReference>
<dbReference type="Gene3D" id="3.90.1140.10">
    <property type="entry name" value="Cyclic phosphodiesterase"/>
    <property type="match status" value="1"/>
</dbReference>
<accession>A0ABR3GIM6</accession>
<dbReference type="InterPro" id="IPR036691">
    <property type="entry name" value="Endo/exonu/phosph_ase_sf"/>
</dbReference>
<protein>
    <recommendedName>
        <fullName evidence="3">polynucleotide adenylyltransferase</fullName>
        <ecNumber evidence="3">2.7.7.19</ecNumber>
    </recommendedName>
</protein>
<reference evidence="10 11" key="1">
    <citation type="submission" date="2024-02" db="EMBL/GenBank/DDBJ databases">
        <title>Discinaceae phylogenomics.</title>
        <authorList>
            <person name="Dirks A.C."/>
            <person name="James T.Y."/>
        </authorList>
    </citation>
    <scope>NUCLEOTIDE SEQUENCE [LARGE SCALE GENOMIC DNA]</scope>
    <source>
        <strain evidence="10 11">ACD0624</strain>
    </source>
</reference>
<organism evidence="10 11">
    <name type="scientific">Discina gigas</name>
    <dbReference type="NCBI Taxonomy" id="1032678"/>
    <lineage>
        <taxon>Eukaryota</taxon>
        <taxon>Fungi</taxon>
        <taxon>Dikarya</taxon>
        <taxon>Ascomycota</taxon>
        <taxon>Pezizomycotina</taxon>
        <taxon>Pezizomycetes</taxon>
        <taxon>Pezizales</taxon>
        <taxon>Discinaceae</taxon>
        <taxon>Discina</taxon>
    </lineage>
</organism>
<proteinExistence type="inferred from homology"/>
<evidence type="ECO:0000256" key="1">
    <source>
        <dbReference type="ARBA" id="ARBA00004123"/>
    </source>
</evidence>
<gene>
    <name evidence="10" type="ORF">Q9L58_005221</name>
</gene>
<feature type="domain" description="Poly(A) polymerase central" evidence="9">
    <location>
        <begin position="778"/>
        <end position="897"/>
    </location>
</feature>
<evidence type="ECO:0000256" key="7">
    <source>
        <dbReference type="ARBA" id="ARBA00022840"/>
    </source>
</evidence>
<dbReference type="SUPFAM" id="SSF56219">
    <property type="entry name" value="DNase I-like"/>
    <property type="match status" value="1"/>
</dbReference>
<dbReference type="EMBL" id="JBBBZM010000062">
    <property type="protein sequence ID" value="KAL0635788.1"/>
    <property type="molecule type" value="Genomic_DNA"/>
</dbReference>
<keyword evidence="6" id="KW-0547">Nucleotide-binding</keyword>
<evidence type="ECO:0000259" key="9">
    <source>
        <dbReference type="Pfam" id="PF04928"/>
    </source>
</evidence>
<dbReference type="InterPro" id="IPR007012">
    <property type="entry name" value="PolA_pol_cen_dom"/>
</dbReference>
<evidence type="ECO:0000256" key="4">
    <source>
        <dbReference type="ARBA" id="ARBA00022664"/>
    </source>
</evidence>
<dbReference type="Gene3D" id="3.30.460.10">
    <property type="entry name" value="Beta Polymerase, domain 2"/>
    <property type="match status" value="1"/>
</dbReference>
<dbReference type="Proteomes" id="UP001447188">
    <property type="component" value="Unassembled WGS sequence"/>
</dbReference>
<comment type="subcellular location">
    <subcellularLocation>
        <location evidence="1">Nucleus</location>
    </subcellularLocation>
</comment>
<dbReference type="Gene3D" id="1.10.1410.10">
    <property type="match status" value="1"/>
</dbReference>
<keyword evidence="11" id="KW-1185">Reference proteome</keyword>
<evidence type="ECO:0000256" key="8">
    <source>
        <dbReference type="ARBA" id="ARBA00023242"/>
    </source>
</evidence>
<evidence type="ECO:0000256" key="5">
    <source>
        <dbReference type="ARBA" id="ARBA00022679"/>
    </source>
</evidence>
<evidence type="ECO:0000313" key="11">
    <source>
        <dbReference type="Proteomes" id="UP001447188"/>
    </source>
</evidence>
<keyword evidence="7" id="KW-0067">ATP-binding</keyword>
<dbReference type="InterPro" id="IPR009097">
    <property type="entry name" value="Cyclic_Pdiesterase"/>
</dbReference>
<dbReference type="EC" id="2.7.7.19" evidence="3"/>
<keyword evidence="5" id="KW-0808">Transferase</keyword>